<sequence length="147" mass="16763">MDKSKIISAIIDEQEKVINNLKSSVERYKTESDLDENQTLDPEDYARQSEAKDMQLRYEKLLKIAKQNLQILEKSTSEVHTEIEVGTLIETDKNYIFVGVSVPVFKYAEKDVISVSEDAPIFKTLKSKKIGDAVEFGKNTLKIISFN</sequence>
<name>A0ABQ2NI13_9FLAO</name>
<dbReference type="Proteomes" id="UP000620064">
    <property type="component" value="Unassembled WGS sequence"/>
</dbReference>
<protein>
    <recommendedName>
        <fullName evidence="4">Transcription elongation factor</fullName>
    </recommendedName>
</protein>
<evidence type="ECO:0008006" key="4">
    <source>
        <dbReference type="Google" id="ProtNLM"/>
    </source>
</evidence>
<evidence type="ECO:0000313" key="3">
    <source>
        <dbReference type="Proteomes" id="UP000620064"/>
    </source>
</evidence>
<evidence type="ECO:0000313" key="2">
    <source>
        <dbReference type="EMBL" id="GGP03880.1"/>
    </source>
</evidence>
<dbReference type="RefSeq" id="WP_188617355.1">
    <property type="nucleotide sequence ID" value="NZ_BMLV01000002.1"/>
</dbReference>
<organism evidence="2 3">
    <name type="scientific">Cloacibacterium rupense</name>
    <dbReference type="NCBI Taxonomy" id="517423"/>
    <lineage>
        <taxon>Bacteria</taxon>
        <taxon>Pseudomonadati</taxon>
        <taxon>Bacteroidota</taxon>
        <taxon>Flavobacteriia</taxon>
        <taxon>Flavobacteriales</taxon>
        <taxon>Weeksellaceae</taxon>
    </lineage>
</organism>
<evidence type="ECO:0000256" key="1">
    <source>
        <dbReference type="SAM" id="MobiDB-lite"/>
    </source>
</evidence>
<comment type="caution">
    <text evidence="2">The sequence shown here is derived from an EMBL/GenBank/DDBJ whole genome shotgun (WGS) entry which is preliminary data.</text>
</comment>
<accession>A0ABQ2NI13</accession>
<proteinExistence type="predicted"/>
<reference evidence="3" key="1">
    <citation type="journal article" date="2019" name="Int. J. Syst. Evol. Microbiol.">
        <title>The Global Catalogue of Microorganisms (GCM) 10K type strain sequencing project: providing services to taxonomists for standard genome sequencing and annotation.</title>
        <authorList>
            <consortium name="The Broad Institute Genomics Platform"/>
            <consortium name="The Broad Institute Genome Sequencing Center for Infectious Disease"/>
            <person name="Wu L."/>
            <person name="Ma J."/>
        </authorList>
    </citation>
    <scope>NUCLEOTIDE SEQUENCE [LARGE SCALE GENOMIC DNA]</scope>
    <source>
        <strain evidence="3">CGMCC 1.7656</strain>
    </source>
</reference>
<feature type="compositionally biased region" description="Acidic residues" evidence="1">
    <location>
        <begin position="33"/>
        <end position="43"/>
    </location>
</feature>
<feature type="region of interest" description="Disordered" evidence="1">
    <location>
        <begin position="28"/>
        <end position="48"/>
    </location>
</feature>
<gene>
    <name evidence="2" type="ORF">GCM10010992_13970</name>
</gene>
<keyword evidence="3" id="KW-1185">Reference proteome</keyword>
<dbReference type="EMBL" id="BMLV01000002">
    <property type="protein sequence ID" value="GGP03880.1"/>
    <property type="molecule type" value="Genomic_DNA"/>
</dbReference>